<organism evidence="1 2">
    <name type="scientific">Nocardia stercoris</name>
    <dbReference type="NCBI Taxonomy" id="2483361"/>
    <lineage>
        <taxon>Bacteria</taxon>
        <taxon>Bacillati</taxon>
        <taxon>Actinomycetota</taxon>
        <taxon>Actinomycetes</taxon>
        <taxon>Mycobacteriales</taxon>
        <taxon>Nocardiaceae</taxon>
        <taxon>Nocardia</taxon>
    </lineage>
</organism>
<gene>
    <name evidence="1" type="ORF">EBN03_15480</name>
</gene>
<proteinExistence type="predicted"/>
<dbReference type="RefSeq" id="WP_122188707.1">
    <property type="nucleotide sequence ID" value="NZ_RFFH01000005.1"/>
</dbReference>
<keyword evidence="2" id="KW-1185">Reference proteome</keyword>
<dbReference type="EMBL" id="RFFH01000005">
    <property type="protein sequence ID" value="RMI32365.1"/>
    <property type="molecule type" value="Genomic_DNA"/>
</dbReference>
<evidence type="ECO:0000313" key="2">
    <source>
        <dbReference type="Proteomes" id="UP000279275"/>
    </source>
</evidence>
<reference evidence="1 2" key="1">
    <citation type="submission" date="2018-10" db="EMBL/GenBank/DDBJ databases">
        <title>Isolation from cow dung.</title>
        <authorList>
            <person name="Ling L."/>
        </authorList>
    </citation>
    <scope>NUCLEOTIDE SEQUENCE [LARGE SCALE GENOMIC DNA]</scope>
    <source>
        <strain evidence="1 2">NEAU-LL90</strain>
    </source>
</reference>
<comment type="caution">
    <text evidence="1">The sequence shown here is derived from an EMBL/GenBank/DDBJ whole genome shotgun (WGS) entry which is preliminary data.</text>
</comment>
<name>A0A3M2L8V4_9NOCA</name>
<protein>
    <submittedName>
        <fullName evidence="1">Uncharacterized protein</fullName>
    </submittedName>
</protein>
<dbReference type="AlphaFoldDB" id="A0A3M2L8V4"/>
<dbReference type="Proteomes" id="UP000279275">
    <property type="component" value="Unassembled WGS sequence"/>
</dbReference>
<sequence>MVDTEVQVRELRQIIEHYQLDDHEFTAPDGWHKLDAQRVVSVVYRQPFTKNASSMGKTVRVGAETLAMLRRRKLAAAPGQTFVIPSKAGGELGAHGQVVGVSTAHT</sequence>
<accession>A0A3M2L8V4</accession>
<dbReference type="OrthoDB" id="4499803at2"/>
<evidence type="ECO:0000313" key="1">
    <source>
        <dbReference type="EMBL" id="RMI32365.1"/>
    </source>
</evidence>